<comment type="catalytic activity">
    <reaction evidence="1">
        <text>ATP + protein L-histidine = ADP + protein N-phospho-L-histidine.</text>
        <dbReference type="EC" id="2.7.13.3"/>
    </reaction>
</comment>
<evidence type="ECO:0000256" key="1">
    <source>
        <dbReference type="ARBA" id="ARBA00000085"/>
    </source>
</evidence>
<keyword evidence="3" id="KW-0808">Transferase</keyword>
<keyword evidence="7" id="KW-0902">Two-component regulatory system</keyword>
<dbReference type="PANTHER" id="PTHR43065:SF46">
    <property type="entry name" value="C4-DICARBOXYLATE TRANSPORT SENSOR PROTEIN DCTB"/>
    <property type="match status" value="1"/>
</dbReference>
<dbReference type="PROSITE" id="PS50109">
    <property type="entry name" value="HIS_KIN"/>
    <property type="match status" value="1"/>
</dbReference>
<evidence type="ECO:0000313" key="10">
    <source>
        <dbReference type="EMBL" id="MBL0764539.1"/>
    </source>
</evidence>
<keyword evidence="6" id="KW-0067">ATP-binding</keyword>
<keyword evidence="8" id="KW-0472">Membrane</keyword>
<evidence type="ECO:0000256" key="3">
    <source>
        <dbReference type="ARBA" id="ARBA00022679"/>
    </source>
</evidence>
<dbReference type="PANTHER" id="PTHR43065">
    <property type="entry name" value="SENSOR HISTIDINE KINASE"/>
    <property type="match status" value="1"/>
</dbReference>
<evidence type="ECO:0000256" key="2">
    <source>
        <dbReference type="ARBA" id="ARBA00012438"/>
    </source>
</evidence>
<dbReference type="Pfam" id="PF02518">
    <property type="entry name" value="HATPase_c"/>
    <property type="match status" value="1"/>
</dbReference>
<dbReference type="InterPro" id="IPR004358">
    <property type="entry name" value="Sig_transdc_His_kin-like_C"/>
</dbReference>
<dbReference type="Proteomes" id="UP000642920">
    <property type="component" value="Unassembled WGS sequence"/>
</dbReference>
<dbReference type="InterPro" id="IPR036890">
    <property type="entry name" value="HATPase_C_sf"/>
</dbReference>
<keyword evidence="4" id="KW-0547">Nucleotide-binding</keyword>
<protein>
    <recommendedName>
        <fullName evidence="2">histidine kinase</fullName>
        <ecNumber evidence="2">2.7.13.3</ecNumber>
    </recommendedName>
</protein>
<dbReference type="SUPFAM" id="SSF55874">
    <property type="entry name" value="ATPase domain of HSP90 chaperone/DNA topoisomerase II/histidine kinase"/>
    <property type="match status" value="1"/>
</dbReference>
<evidence type="ECO:0000259" key="9">
    <source>
        <dbReference type="PROSITE" id="PS50109"/>
    </source>
</evidence>
<name>A0A937DJ57_9BACT</name>
<keyword evidence="8" id="KW-1133">Transmembrane helix</keyword>
<dbReference type="Gene3D" id="3.30.565.10">
    <property type="entry name" value="Histidine kinase-like ATPase, C-terminal domain"/>
    <property type="match status" value="1"/>
</dbReference>
<dbReference type="EC" id="2.7.13.3" evidence="2"/>
<dbReference type="GO" id="GO:0004673">
    <property type="term" value="F:protein histidine kinase activity"/>
    <property type="evidence" value="ECO:0007669"/>
    <property type="project" value="UniProtKB-EC"/>
</dbReference>
<feature type="transmembrane region" description="Helical" evidence="8">
    <location>
        <begin position="34"/>
        <end position="53"/>
    </location>
</feature>
<feature type="domain" description="Histidine kinase" evidence="9">
    <location>
        <begin position="229"/>
        <end position="451"/>
    </location>
</feature>
<dbReference type="GO" id="GO:0005524">
    <property type="term" value="F:ATP binding"/>
    <property type="evidence" value="ECO:0007669"/>
    <property type="project" value="UniProtKB-KW"/>
</dbReference>
<keyword evidence="11" id="KW-1185">Reference proteome</keyword>
<dbReference type="AlphaFoldDB" id="A0A937DJ57"/>
<evidence type="ECO:0000313" key="11">
    <source>
        <dbReference type="Proteomes" id="UP000642920"/>
    </source>
</evidence>
<organism evidence="10 11">
    <name type="scientific">Marivirga atlantica</name>
    <dbReference type="NCBI Taxonomy" id="1548457"/>
    <lineage>
        <taxon>Bacteria</taxon>
        <taxon>Pseudomonadati</taxon>
        <taxon>Bacteroidota</taxon>
        <taxon>Cytophagia</taxon>
        <taxon>Cytophagales</taxon>
        <taxon>Marivirgaceae</taxon>
        <taxon>Marivirga</taxon>
    </lineage>
</organism>
<evidence type="ECO:0000256" key="5">
    <source>
        <dbReference type="ARBA" id="ARBA00022777"/>
    </source>
</evidence>
<dbReference type="SMART" id="SM00387">
    <property type="entry name" value="HATPase_c"/>
    <property type="match status" value="1"/>
</dbReference>
<evidence type="ECO:0000256" key="7">
    <source>
        <dbReference type="ARBA" id="ARBA00023012"/>
    </source>
</evidence>
<evidence type="ECO:0000256" key="6">
    <source>
        <dbReference type="ARBA" id="ARBA00022840"/>
    </source>
</evidence>
<comment type="caution">
    <text evidence="10">The sequence shown here is derived from an EMBL/GenBank/DDBJ whole genome shotgun (WGS) entry which is preliminary data.</text>
</comment>
<dbReference type="PRINTS" id="PR00344">
    <property type="entry name" value="BCTRLSENSOR"/>
</dbReference>
<keyword evidence="8" id="KW-0812">Transmembrane</keyword>
<dbReference type="EMBL" id="JAERQG010000001">
    <property type="protein sequence ID" value="MBL0764539.1"/>
    <property type="molecule type" value="Genomic_DNA"/>
</dbReference>
<gene>
    <name evidence="10" type="ORF">JKP34_04690</name>
</gene>
<evidence type="ECO:0000256" key="4">
    <source>
        <dbReference type="ARBA" id="ARBA00022741"/>
    </source>
</evidence>
<sequence length="451" mass="51352">MIYRKPEVKKNALKLALLLITTFCWGAAVSSDSWFIVTLIFLVLIGFQFHAFIKSNVSNESAIRQFLAGVKSQKDQDEWIETLENSSLKKTFYEIEDAIKNRQVAQEAEYQYFRNIVQHVGIGILTFDKAGDIQLYNFAAKKLLNTSYTVKNIEAFSKISLELLDTFKTLKTGGRKLVEVKVGEEVRQLSVYAIELQLHNKQFKLISLQNIQSELDEKEMEAWRNLIRVLTHEIMNSVTPISSLSNTTYGLLDDIKRNGDEQILVDAEDIDDLKHSIKTIESRSEGLIRFLNEFRSLTHTPTPKMKPEDFNLVLRGIAQLMQEELSQKKVKLHLQLNEQIPTANIDRELIEQVIINLIKNAAESFDEEALEKNIWLHSNVDAKKRVTITVKDDGSGIEPEALTKIFIPFFTTKKTGSGIGLSLSKEIIRKHQGTISVQSDLGVGTEFSLKF</sequence>
<accession>A0A937DJ57</accession>
<evidence type="ECO:0000256" key="8">
    <source>
        <dbReference type="SAM" id="Phobius"/>
    </source>
</evidence>
<feature type="transmembrane region" description="Helical" evidence="8">
    <location>
        <begin position="12"/>
        <end position="28"/>
    </location>
</feature>
<dbReference type="InterPro" id="IPR005467">
    <property type="entry name" value="His_kinase_dom"/>
</dbReference>
<dbReference type="RefSeq" id="WP_201918206.1">
    <property type="nucleotide sequence ID" value="NZ_JAERQG010000001.1"/>
</dbReference>
<dbReference type="InterPro" id="IPR003594">
    <property type="entry name" value="HATPase_dom"/>
</dbReference>
<proteinExistence type="predicted"/>
<dbReference type="GO" id="GO:0000160">
    <property type="term" value="P:phosphorelay signal transduction system"/>
    <property type="evidence" value="ECO:0007669"/>
    <property type="project" value="UniProtKB-KW"/>
</dbReference>
<keyword evidence="5" id="KW-0418">Kinase</keyword>
<reference evidence="10" key="1">
    <citation type="submission" date="2021-01" db="EMBL/GenBank/DDBJ databases">
        <title>Marivirga sp. nov., isolated from intertidal surface sediments.</title>
        <authorList>
            <person name="Zhang M."/>
        </authorList>
    </citation>
    <scope>NUCLEOTIDE SEQUENCE</scope>
    <source>
        <strain evidence="10">SM1354</strain>
    </source>
</reference>